<dbReference type="EMBL" id="MT143244">
    <property type="protein sequence ID" value="QJA94581.1"/>
    <property type="molecule type" value="Genomic_DNA"/>
</dbReference>
<evidence type="ECO:0000313" key="1">
    <source>
        <dbReference type="EMBL" id="QJA94581.1"/>
    </source>
</evidence>
<organism evidence="1">
    <name type="scientific">viral metagenome</name>
    <dbReference type="NCBI Taxonomy" id="1070528"/>
    <lineage>
        <taxon>unclassified sequences</taxon>
        <taxon>metagenomes</taxon>
        <taxon>organismal metagenomes</taxon>
    </lineage>
</organism>
<name>A0A6M3LNC5_9ZZZZ</name>
<gene>
    <name evidence="1" type="ORF">MM415B03820_0003</name>
</gene>
<protein>
    <submittedName>
        <fullName evidence="1">Uncharacterized protein</fullName>
    </submittedName>
</protein>
<proteinExistence type="predicted"/>
<dbReference type="AlphaFoldDB" id="A0A6M3LNC5"/>
<sequence length="497" mass="51119">MTITSETTIQRFIGVSTDNKPTAPVGSFFWEYDTKLMYKCYDGTNWSVYSNAEALGTQIFTSSAATTTTITCAALADVANEYVGQQVLPLQGAMAGEGRFVTAYNGTNQLTVSPAWASDPDAAGNIQFAVVPGGLGILTVALGTNGTTVTDSATTVLGAIGANNADNAFASGSVVANADGSVLEREEYIQANMALAASVATAAELTKVPKSDSTVTWNATALASVNAEVDTALNTIVPASPTAGSLNDALSKAAGGNTFNKATDSLEALADAVALIPTTAMRGTDSAALASVLGALNTAAAAGAVTDADEVMAYVKQLVTQLLASDANVTLIKTQTDKIADKLLFSMDFWSAPQEEVAIPAVGAAATLTLPTVTIVDLPAGATIVRAIAMLKCRMIENTNVAANKLSGATVADTSQVIQVRDDTPGTWRDAIKFADDQFGMAASTREGGDVLIGDTDIAVEVDANDGYNFQYLLAAADVAALNLNDVAVGLRIWYSV</sequence>
<reference evidence="1" key="1">
    <citation type="submission" date="2020-03" db="EMBL/GenBank/DDBJ databases">
        <title>The deep terrestrial virosphere.</title>
        <authorList>
            <person name="Holmfeldt K."/>
            <person name="Nilsson E."/>
            <person name="Simone D."/>
            <person name="Lopez-Fernandez M."/>
            <person name="Wu X."/>
            <person name="de Brujin I."/>
            <person name="Lundin D."/>
            <person name="Andersson A."/>
            <person name="Bertilsson S."/>
            <person name="Dopson M."/>
        </authorList>
    </citation>
    <scope>NUCLEOTIDE SEQUENCE</scope>
    <source>
        <strain evidence="1">MM415B03820</strain>
    </source>
</reference>
<accession>A0A6M3LNC5</accession>